<feature type="region of interest" description="Disordered" evidence="1">
    <location>
        <begin position="467"/>
        <end position="490"/>
    </location>
</feature>
<feature type="region of interest" description="Disordered" evidence="1">
    <location>
        <begin position="1071"/>
        <end position="1113"/>
    </location>
</feature>
<evidence type="ECO:0000313" key="5">
    <source>
        <dbReference type="Proteomes" id="UP000308197"/>
    </source>
</evidence>
<evidence type="ECO:0000256" key="1">
    <source>
        <dbReference type="SAM" id="MobiDB-lite"/>
    </source>
</evidence>
<dbReference type="EMBL" id="ML211368">
    <property type="protein sequence ID" value="TFK83757.1"/>
    <property type="molecule type" value="Genomic_DNA"/>
</dbReference>
<dbReference type="PANTHER" id="PTHR37487:SF3">
    <property type="entry name" value="CLEAVAGE_POLYADENYLATION SPECIFICITY FACTOR A SUBUNIT N-TERMINAL DOMAIN-CONTAINING PROTEIN"/>
    <property type="match status" value="1"/>
</dbReference>
<feature type="signal peptide" evidence="3">
    <location>
        <begin position="1"/>
        <end position="22"/>
    </location>
</feature>
<name>A0A5C3P4F6_9APHY</name>
<keyword evidence="2" id="KW-0472">Membrane</keyword>
<feature type="transmembrane region" description="Helical" evidence="2">
    <location>
        <begin position="266"/>
        <end position="288"/>
    </location>
</feature>
<feature type="region of interest" description="Disordered" evidence="1">
    <location>
        <begin position="231"/>
        <end position="250"/>
    </location>
</feature>
<evidence type="ECO:0000256" key="3">
    <source>
        <dbReference type="SAM" id="SignalP"/>
    </source>
</evidence>
<gene>
    <name evidence="4" type="ORF">K466DRAFT_567636</name>
</gene>
<feature type="region of interest" description="Disordered" evidence="1">
    <location>
        <begin position="588"/>
        <end position="611"/>
    </location>
</feature>
<dbReference type="PROSITE" id="PS51257">
    <property type="entry name" value="PROKAR_LIPOPROTEIN"/>
    <property type="match status" value="1"/>
</dbReference>
<evidence type="ECO:0000313" key="4">
    <source>
        <dbReference type="EMBL" id="TFK83757.1"/>
    </source>
</evidence>
<accession>A0A5C3P4F6</accession>
<feature type="compositionally biased region" description="Polar residues" evidence="1">
    <location>
        <begin position="826"/>
        <end position="836"/>
    </location>
</feature>
<keyword evidence="2" id="KW-0812">Transmembrane</keyword>
<sequence length="1113" mass="117329">MSIRLFGLVFLVCLGFIQACAANFTFTYGEVTECDDLDVSWTGGTPPFTLTILPSFETKIDVPIPSSAFSNNHGSYTTPMRLRAGNQTVIVMSDSTGFGSGGVSPLITVGNSVKHLACDLKGVPKNDFNFDILTPLAECSNVEFTWDSDVKQPVQITVGISNQPLSGWGVVPGGSTFVLNTGHGAYTYNWTADVAANTQILFFLTDADNRQGGTESVHTVLQTGDDSCIHIGSPASATNPPTSTSTQTSTVSASAASASRIKTGTLVAAIVVPVVAVTALLIGAIFWYRRRRRNRGVRVLGRKSEQPEVDLAKGDSDAPQHMREAVSPTSTVAFLHGRSPSTDGAVTLSSYSPRLPTSATSSQFPEFPQHPTSVYSDSGHEYPYGAMSAYGSSHGGSSQYGGAPGPAVLYASVGSADGDGGARRKAAEVGVLTPPGHQAPTHFILHTDIADSVSPPVREVVELPPQYSERHAGTTAPSATESLPPAGDLSSTHPSCGYYWIDEDDDPTRATASLEHDHKPARPALNSKVITRDARRGRERRWRLYEPHRTSGRSRIDKELASRFVPGPRRWRRASYLSSYVASLMGAKKSQNEDSADAETRGDSEGSSNHRLPLAEGVAMARCKAPIPIVGDVGVLGACYGPSWHAASSNFTFTSYSDTTQCDDFQVSWTGGSPPFRLTILPSYTPQTSVDIPDNSFSNNKGTFTGKMPLKAGNQTVLIMSDSTGFASGGVSPLIKVGDSKTGAACNPSPKVDFTFTADGALRQCEQYVFQDYGQATQPIQITGVIPGGSTFVLNPPNGSKTFTWVVDVAAGTELLFFMTDSSGRQGGTTSLATVEQSEDSSCVSTSSPASTSNPPSLVATSTTSTSTQTGTASASPSESRKTGPPIADIVAPVVAVVVLLVCAFIWYCRRRRRSGGVKVLGRRFQHPEVDLTKGDSDTPQHMRDIGSPTSAAPFLHGRSLSADGATTLGSYSPPLPTSANTSQFPEFMPPTSVYSESYQGHQYGAVSAYGSSHGSSSQYGGAPAPPVAYAGSNGMPSEVDNSARRKAAEAGVLTPPGQHAPAQFILHTDIEDSVGPPPIPVIELPPQYSERRAGTPVPSGGDSRSHAGDPQA</sequence>
<keyword evidence="2" id="KW-1133">Transmembrane helix</keyword>
<feature type="compositionally biased region" description="Low complexity" evidence="1">
    <location>
        <begin position="841"/>
        <end position="878"/>
    </location>
</feature>
<feature type="region of interest" description="Disordered" evidence="1">
    <location>
        <begin position="510"/>
        <end position="533"/>
    </location>
</feature>
<feature type="region of interest" description="Disordered" evidence="1">
    <location>
        <begin position="826"/>
        <end position="884"/>
    </location>
</feature>
<proteinExistence type="predicted"/>
<dbReference type="AlphaFoldDB" id="A0A5C3P4F6"/>
<dbReference type="Proteomes" id="UP000308197">
    <property type="component" value="Unassembled WGS sequence"/>
</dbReference>
<feature type="region of interest" description="Disordered" evidence="1">
    <location>
        <begin position="931"/>
        <end position="987"/>
    </location>
</feature>
<feature type="compositionally biased region" description="Basic and acidic residues" evidence="1">
    <location>
        <begin position="931"/>
        <end position="945"/>
    </location>
</feature>
<protein>
    <submittedName>
        <fullName evidence="4">Uncharacterized protein</fullName>
    </submittedName>
</protein>
<keyword evidence="5" id="KW-1185">Reference proteome</keyword>
<dbReference type="STRING" id="1314778.A0A5C3P4F6"/>
<feature type="compositionally biased region" description="Low complexity" evidence="1">
    <location>
        <begin position="233"/>
        <end position="250"/>
    </location>
</feature>
<organism evidence="4 5">
    <name type="scientific">Polyporus arcularius HHB13444</name>
    <dbReference type="NCBI Taxonomy" id="1314778"/>
    <lineage>
        <taxon>Eukaryota</taxon>
        <taxon>Fungi</taxon>
        <taxon>Dikarya</taxon>
        <taxon>Basidiomycota</taxon>
        <taxon>Agaricomycotina</taxon>
        <taxon>Agaricomycetes</taxon>
        <taxon>Polyporales</taxon>
        <taxon>Polyporaceae</taxon>
        <taxon>Polyporus</taxon>
    </lineage>
</organism>
<feature type="transmembrane region" description="Helical" evidence="2">
    <location>
        <begin position="890"/>
        <end position="908"/>
    </location>
</feature>
<dbReference type="PANTHER" id="PTHR37487">
    <property type="entry name" value="CHROMOSOME 1, WHOLE GENOME SHOTGUN SEQUENCE"/>
    <property type="match status" value="1"/>
</dbReference>
<feature type="compositionally biased region" description="Basic and acidic residues" evidence="1">
    <location>
        <begin position="1104"/>
        <end position="1113"/>
    </location>
</feature>
<reference evidence="4 5" key="1">
    <citation type="journal article" date="2019" name="Nat. Ecol. Evol.">
        <title>Megaphylogeny resolves global patterns of mushroom evolution.</title>
        <authorList>
            <person name="Varga T."/>
            <person name="Krizsan K."/>
            <person name="Foldi C."/>
            <person name="Dima B."/>
            <person name="Sanchez-Garcia M."/>
            <person name="Sanchez-Ramirez S."/>
            <person name="Szollosi G.J."/>
            <person name="Szarkandi J.G."/>
            <person name="Papp V."/>
            <person name="Albert L."/>
            <person name="Andreopoulos W."/>
            <person name="Angelini C."/>
            <person name="Antonin V."/>
            <person name="Barry K.W."/>
            <person name="Bougher N.L."/>
            <person name="Buchanan P."/>
            <person name="Buyck B."/>
            <person name="Bense V."/>
            <person name="Catcheside P."/>
            <person name="Chovatia M."/>
            <person name="Cooper J."/>
            <person name="Damon W."/>
            <person name="Desjardin D."/>
            <person name="Finy P."/>
            <person name="Geml J."/>
            <person name="Haridas S."/>
            <person name="Hughes K."/>
            <person name="Justo A."/>
            <person name="Karasinski D."/>
            <person name="Kautmanova I."/>
            <person name="Kiss B."/>
            <person name="Kocsube S."/>
            <person name="Kotiranta H."/>
            <person name="LaButti K.M."/>
            <person name="Lechner B.E."/>
            <person name="Liimatainen K."/>
            <person name="Lipzen A."/>
            <person name="Lukacs Z."/>
            <person name="Mihaltcheva S."/>
            <person name="Morgado L.N."/>
            <person name="Niskanen T."/>
            <person name="Noordeloos M.E."/>
            <person name="Ohm R.A."/>
            <person name="Ortiz-Santana B."/>
            <person name="Ovrebo C."/>
            <person name="Racz N."/>
            <person name="Riley R."/>
            <person name="Savchenko A."/>
            <person name="Shiryaev A."/>
            <person name="Soop K."/>
            <person name="Spirin V."/>
            <person name="Szebenyi C."/>
            <person name="Tomsovsky M."/>
            <person name="Tulloss R.E."/>
            <person name="Uehling J."/>
            <person name="Grigoriev I.V."/>
            <person name="Vagvolgyi C."/>
            <person name="Papp T."/>
            <person name="Martin F.M."/>
            <person name="Miettinen O."/>
            <person name="Hibbett D.S."/>
            <person name="Nagy L.G."/>
        </authorList>
    </citation>
    <scope>NUCLEOTIDE SEQUENCE [LARGE SCALE GENOMIC DNA]</scope>
    <source>
        <strain evidence="4 5">HHB13444</strain>
    </source>
</reference>
<feature type="chain" id="PRO_5022795126" evidence="3">
    <location>
        <begin position="23"/>
        <end position="1113"/>
    </location>
</feature>
<keyword evidence="3" id="KW-0732">Signal</keyword>
<dbReference type="InParanoid" id="A0A5C3P4F6"/>
<evidence type="ECO:0000256" key="2">
    <source>
        <dbReference type="SAM" id="Phobius"/>
    </source>
</evidence>